<evidence type="ECO:0000313" key="1">
    <source>
        <dbReference type="EMBL" id="MBB3733048.1"/>
    </source>
</evidence>
<reference evidence="1 2" key="1">
    <citation type="submission" date="2020-08" db="EMBL/GenBank/DDBJ databases">
        <title>Sequencing the genomes of 1000 actinobacteria strains.</title>
        <authorList>
            <person name="Klenk H.-P."/>
        </authorList>
    </citation>
    <scope>NUCLEOTIDE SEQUENCE [LARGE SCALE GENOMIC DNA]</scope>
    <source>
        <strain evidence="1 2">DSM 44320</strain>
    </source>
</reference>
<dbReference type="GeneID" id="95395030"/>
<sequence>MAALAQALVGDAAGAVGDAGALLGEFQDGALGVGEHRALPPGRDQVDARGALSGVSQILGVRDTCREAQRRGV</sequence>
<protein>
    <submittedName>
        <fullName evidence="1">Uncharacterized protein</fullName>
    </submittedName>
</protein>
<keyword evidence="2" id="KW-1185">Reference proteome</keyword>
<proteinExistence type="predicted"/>
<comment type="caution">
    <text evidence="1">The sequence shown here is derived from an EMBL/GenBank/DDBJ whole genome shotgun (WGS) entry which is preliminary data.</text>
</comment>
<gene>
    <name evidence="1" type="ORF">FHR33_008995</name>
</gene>
<dbReference type="Proteomes" id="UP000579945">
    <property type="component" value="Unassembled WGS sequence"/>
</dbReference>
<dbReference type="RefSeq" id="WP_183661021.1">
    <property type="nucleotide sequence ID" value="NZ_JACIBV010000002.1"/>
</dbReference>
<dbReference type="AlphaFoldDB" id="A0A7W5VJB7"/>
<organism evidence="1 2">
    <name type="scientific">Nonomuraea dietziae</name>
    <dbReference type="NCBI Taxonomy" id="65515"/>
    <lineage>
        <taxon>Bacteria</taxon>
        <taxon>Bacillati</taxon>
        <taxon>Actinomycetota</taxon>
        <taxon>Actinomycetes</taxon>
        <taxon>Streptosporangiales</taxon>
        <taxon>Streptosporangiaceae</taxon>
        <taxon>Nonomuraea</taxon>
    </lineage>
</organism>
<accession>A0A7W5VJB7</accession>
<dbReference type="EMBL" id="JACIBV010000002">
    <property type="protein sequence ID" value="MBB3733048.1"/>
    <property type="molecule type" value="Genomic_DNA"/>
</dbReference>
<name>A0A7W5VJB7_9ACTN</name>
<evidence type="ECO:0000313" key="2">
    <source>
        <dbReference type="Proteomes" id="UP000579945"/>
    </source>
</evidence>